<protein>
    <recommendedName>
        <fullName evidence="1">4Fe-4S ferredoxin-type domain-containing protein</fullName>
    </recommendedName>
</protein>
<proteinExistence type="predicted"/>
<dbReference type="InterPro" id="IPR017900">
    <property type="entry name" value="4Fe4S_Fe_S_CS"/>
</dbReference>
<dbReference type="EMBL" id="BARS01013475">
    <property type="protein sequence ID" value="GAF97151.1"/>
    <property type="molecule type" value="Genomic_DNA"/>
</dbReference>
<dbReference type="PROSITE" id="PS51379">
    <property type="entry name" value="4FE4S_FER_2"/>
    <property type="match status" value="1"/>
</dbReference>
<dbReference type="PANTHER" id="PTHR19248">
    <property type="entry name" value="ATP-BINDING TRANSPORT PROTEIN-RELATED"/>
    <property type="match status" value="1"/>
</dbReference>
<dbReference type="InterPro" id="IPR013283">
    <property type="entry name" value="RLI1"/>
</dbReference>
<evidence type="ECO:0000313" key="2">
    <source>
        <dbReference type="EMBL" id="GAF97151.1"/>
    </source>
</evidence>
<dbReference type="PRINTS" id="PR01868">
    <property type="entry name" value="ABCEFAMILY"/>
</dbReference>
<reference evidence="2" key="1">
    <citation type="journal article" date="2014" name="Front. Microbiol.">
        <title>High frequency of phylogenetically diverse reductive dehalogenase-homologous genes in deep subseafloor sedimentary metagenomes.</title>
        <authorList>
            <person name="Kawai M."/>
            <person name="Futagami T."/>
            <person name="Toyoda A."/>
            <person name="Takaki Y."/>
            <person name="Nishi S."/>
            <person name="Hori S."/>
            <person name="Arai W."/>
            <person name="Tsubouchi T."/>
            <person name="Morono Y."/>
            <person name="Uchiyama I."/>
            <person name="Ito T."/>
            <person name="Fujiyama A."/>
            <person name="Inagaki F."/>
            <person name="Takami H."/>
        </authorList>
    </citation>
    <scope>NUCLEOTIDE SEQUENCE</scope>
    <source>
        <strain evidence="2">Expedition CK06-06</strain>
    </source>
</reference>
<sequence length="67" mass="7497">MRIAVLLKDRCKPKNCTQEYIKFCPRVRAGDETVIMGENGKPVISEELCVGCGICIHKCPFEGRIQA</sequence>
<dbReference type="AlphaFoldDB" id="X0UCW0"/>
<dbReference type="Gene3D" id="3.30.70.20">
    <property type="match status" value="1"/>
</dbReference>
<name>X0UCW0_9ZZZZ</name>
<gene>
    <name evidence="2" type="ORF">S01H1_23375</name>
</gene>
<dbReference type="PROSITE" id="PS00198">
    <property type="entry name" value="4FE4S_FER_1"/>
    <property type="match status" value="1"/>
</dbReference>
<comment type="caution">
    <text evidence="2">The sequence shown here is derived from an EMBL/GenBank/DDBJ whole genome shotgun (WGS) entry which is preliminary data.</text>
</comment>
<organism evidence="2">
    <name type="scientific">marine sediment metagenome</name>
    <dbReference type="NCBI Taxonomy" id="412755"/>
    <lineage>
        <taxon>unclassified sequences</taxon>
        <taxon>metagenomes</taxon>
        <taxon>ecological metagenomes</taxon>
    </lineage>
</organism>
<feature type="domain" description="4Fe-4S ferredoxin-type" evidence="1">
    <location>
        <begin position="40"/>
        <end position="67"/>
    </location>
</feature>
<dbReference type="Pfam" id="PF04068">
    <property type="entry name" value="Fer4_RLI"/>
    <property type="match status" value="1"/>
</dbReference>
<dbReference type="InterPro" id="IPR007209">
    <property type="entry name" value="RNaseL-inhib-like_metal-bd_dom"/>
</dbReference>
<dbReference type="InterPro" id="IPR017896">
    <property type="entry name" value="4Fe4S_Fe-S-bd"/>
</dbReference>
<dbReference type="SUPFAM" id="SSF54862">
    <property type="entry name" value="4Fe-4S ferredoxins"/>
    <property type="match status" value="1"/>
</dbReference>
<accession>X0UCW0</accession>
<feature type="non-terminal residue" evidence="2">
    <location>
        <position position="67"/>
    </location>
</feature>
<evidence type="ECO:0000259" key="1">
    <source>
        <dbReference type="PROSITE" id="PS51379"/>
    </source>
</evidence>
<dbReference type="Pfam" id="PF00037">
    <property type="entry name" value="Fer4"/>
    <property type="match status" value="1"/>
</dbReference>